<comment type="caution">
    <text evidence="3">The sequence shown here is derived from an EMBL/GenBank/DDBJ whole genome shotgun (WGS) entry which is preliminary data.</text>
</comment>
<protein>
    <submittedName>
        <fullName evidence="3">Toll/interleukin-1 receptor domain-containing protein</fullName>
    </submittedName>
</protein>
<dbReference type="PANTHER" id="PTHR47508:SF1">
    <property type="entry name" value="NON-SPECIFIC SERINE_THREONINE PROTEIN KINASE"/>
    <property type="match status" value="1"/>
</dbReference>
<reference evidence="3" key="1">
    <citation type="submission" date="2022-11" db="EMBL/GenBank/DDBJ databases">
        <authorList>
            <person name="Somphong A."/>
            <person name="Phongsopitanun W."/>
        </authorList>
    </citation>
    <scope>NUCLEOTIDE SEQUENCE</scope>
    <source>
        <strain evidence="3">Pm04-4</strain>
    </source>
</reference>
<dbReference type="PROSITE" id="PS50104">
    <property type="entry name" value="TIR"/>
    <property type="match status" value="1"/>
</dbReference>
<evidence type="ECO:0000259" key="2">
    <source>
        <dbReference type="PROSITE" id="PS50104"/>
    </source>
</evidence>
<dbReference type="Proteomes" id="UP001151002">
    <property type="component" value="Unassembled WGS sequence"/>
</dbReference>
<gene>
    <name evidence="3" type="ORF">OWR29_04680</name>
</gene>
<proteinExistence type="predicted"/>
<dbReference type="SMART" id="SM00255">
    <property type="entry name" value="TIR"/>
    <property type="match status" value="1"/>
</dbReference>
<keyword evidence="3" id="KW-0675">Receptor</keyword>
<dbReference type="PANTHER" id="PTHR47508">
    <property type="entry name" value="SAM DOMAIN-CONTAINING PROTEIN-RELATED"/>
    <property type="match status" value="1"/>
</dbReference>
<dbReference type="RefSeq" id="WP_267561208.1">
    <property type="nucleotide sequence ID" value="NZ_JAPNTZ010000002.1"/>
</dbReference>
<organism evidence="3 4">
    <name type="scientific">Paractinoplanes pyxinae</name>
    <dbReference type="NCBI Taxonomy" id="2997416"/>
    <lineage>
        <taxon>Bacteria</taxon>
        <taxon>Bacillati</taxon>
        <taxon>Actinomycetota</taxon>
        <taxon>Actinomycetes</taxon>
        <taxon>Micromonosporales</taxon>
        <taxon>Micromonosporaceae</taxon>
        <taxon>Paractinoplanes</taxon>
    </lineage>
</organism>
<name>A0ABT4ASR2_9ACTN</name>
<keyword evidence="4" id="KW-1185">Reference proteome</keyword>
<feature type="region of interest" description="Disordered" evidence="1">
    <location>
        <begin position="136"/>
        <end position="156"/>
    </location>
</feature>
<accession>A0ABT4ASR2</accession>
<dbReference type="InterPro" id="IPR000157">
    <property type="entry name" value="TIR_dom"/>
</dbReference>
<evidence type="ECO:0000313" key="3">
    <source>
        <dbReference type="EMBL" id="MCY1137285.1"/>
    </source>
</evidence>
<sequence>MDGHVFISYRHEDSAAYVKLLAAHLAAAGIPAWYDAEIVSGDRWLNLIRKQIESCSALVVVMTSAGEESVWVQREIALAQQRGKPILPLLLSGTGYFSILDVHFEDVRNRRMPGGAYTDQLRRHLPSPFVSARVANPATDVRPQPDSGNSAPPLSKLGSLVSMSPLELARYVKTASDTELGRAVDGASRAEVLDGLFNRFPGSLRAGYGLHQAGRYSLDHHRWTEWQ</sequence>
<evidence type="ECO:0000256" key="1">
    <source>
        <dbReference type="SAM" id="MobiDB-lite"/>
    </source>
</evidence>
<dbReference type="Gene3D" id="3.40.50.10140">
    <property type="entry name" value="Toll/interleukin-1 receptor homology (TIR) domain"/>
    <property type="match status" value="1"/>
</dbReference>
<dbReference type="InterPro" id="IPR035897">
    <property type="entry name" value="Toll_tir_struct_dom_sf"/>
</dbReference>
<evidence type="ECO:0000313" key="4">
    <source>
        <dbReference type="Proteomes" id="UP001151002"/>
    </source>
</evidence>
<dbReference type="EMBL" id="JAPNTZ010000002">
    <property type="protein sequence ID" value="MCY1137285.1"/>
    <property type="molecule type" value="Genomic_DNA"/>
</dbReference>
<feature type="domain" description="TIR" evidence="2">
    <location>
        <begin position="1"/>
        <end position="125"/>
    </location>
</feature>
<dbReference type="SUPFAM" id="SSF52200">
    <property type="entry name" value="Toll/Interleukin receptor TIR domain"/>
    <property type="match status" value="1"/>
</dbReference>
<dbReference type="Pfam" id="PF13676">
    <property type="entry name" value="TIR_2"/>
    <property type="match status" value="1"/>
</dbReference>